<evidence type="ECO:0000313" key="1">
    <source>
        <dbReference type="EMBL" id="EGY33653.1"/>
    </source>
</evidence>
<gene>
    <name evidence="1" type="ORF">SC1083_1383</name>
</gene>
<name>G4A973_AGGAC</name>
<dbReference type="EMBL" id="AEJM01000024">
    <property type="protein sequence ID" value="EGY33653.1"/>
    <property type="molecule type" value="Genomic_DNA"/>
</dbReference>
<organism evidence="1 2">
    <name type="scientific">Aggregatibacter actinomycetemcomitans serotype e str. SC1083</name>
    <dbReference type="NCBI Taxonomy" id="907488"/>
    <lineage>
        <taxon>Bacteria</taxon>
        <taxon>Pseudomonadati</taxon>
        <taxon>Pseudomonadota</taxon>
        <taxon>Gammaproteobacteria</taxon>
        <taxon>Pasteurellales</taxon>
        <taxon>Pasteurellaceae</taxon>
        <taxon>Aggregatibacter</taxon>
    </lineage>
</organism>
<accession>G4A973</accession>
<dbReference type="Proteomes" id="UP000005508">
    <property type="component" value="Unassembled WGS sequence"/>
</dbReference>
<protein>
    <submittedName>
        <fullName evidence="1">Uncharacterized protein</fullName>
    </submittedName>
</protein>
<evidence type="ECO:0000313" key="2">
    <source>
        <dbReference type="Proteomes" id="UP000005508"/>
    </source>
</evidence>
<reference evidence="1 2" key="1">
    <citation type="submission" date="2010-10" db="EMBL/GenBank/DDBJ databases">
        <authorList>
            <person name="Chen C."/>
            <person name="Kittichotirat W."/>
            <person name="Asikainen S."/>
            <person name="Bumgarner R."/>
        </authorList>
    </citation>
    <scope>NUCLEOTIDE SEQUENCE [LARGE SCALE GENOMIC DNA]</scope>
    <source>
        <strain evidence="1 2">SC1083</strain>
    </source>
</reference>
<dbReference type="SMR" id="G4A973"/>
<dbReference type="RefSeq" id="WP_005557982.1">
    <property type="nucleotide sequence ID" value="NZ_AEJM01000024.1"/>
</dbReference>
<proteinExistence type="predicted"/>
<dbReference type="PATRIC" id="fig|907488.3.peg.1347"/>
<sequence length="83" mass="10359">MKYYVRKKISLEEFKDYKGKARKESLWFKQKNKKKLKRDLLKAKRRWKWVENRSKNVKKKIDRKLALLEKLDPNMPIFFSNKQ</sequence>
<dbReference type="AlphaFoldDB" id="G4A973"/>
<comment type="caution">
    <text evidence="1">The sequence shown here is derived from an EMBL/GenBank/DDBJ whole genome shotgun (WGS) entry which is preliminary data.</text>
</comment>